<dbReference type="GO" id="GO:0008897">
    <property type="term" value="F:holo-[acyl-carrier-protein] synthase activity"/>
    <property type="evidence" value="ECO:0007669"/>
    <property type="project" value="UniProtKB-EC"/>
</dbReference>
<dbReference type="InterPro" id="IPR050559">
    <property type="entry name" value="P-Pant_transferase_sf"/>
</dbReference>
<dbReference type="Pfam" id="PF01648">
    <property type="entry name" value="ACPS"/>
    <property type="match status" value="1"/>
</dbReference>
<dbReference type="GeneID" id="105909298"/>
<evidence type="ECO:0000259" key="16">
    <source>
        <dbReference type="Pfam" id="PF22624"/>
    </source>
</evidence>
<keyword evidence="8 18" id="KW-0808">Transferase</keyword>
<dbReference type="Proteomes" id="UP000515152">
    <property type="component" value="Chromosome 9"/>
</dbReference>
<organism evidence="17 18">
    <name type="scientific">Clupea harengus</name>
    <name type="common">Atlantic herring</name>
    <dbReference type="NCBI Taxonomy" id="7950"/>
    <lineage>
        <taxon>Eukaryota</taxon>
        <taxon>Metazoa</taxon>
        <taxon>Chordata</taxon>
        <taxon>Craniata</taxon>
        <taxon>Vertebrata</taxon>
        <taxon>Euteleostomi</taxon>
        <taxon>Actinopterygii</taxon>
        <taxon>Neopterygii</taxon>
        <taxon>Teleostei</taxon>
        <taxon>Clupei</taxon>
        <taxon>Clupeiformes</taxon>
        <taxon>Clupeoidei</taxon>
        <taxon>Clupeidae</taxon>
        <taxon>Clupea</taxon>
    </lineage>
</organism>
<dbReference type="InterPro" id="IPR037143">
    <property type="entry name" value="4-PPantetheinyl_Trfase_dom_sf"/>
</dbReference>
<evidence type="ECO:0000256" key="2">
    <source>
        <dbReference type="ARBA" id="ARBA00004514"/>
    </source>
</evidence>
<evidence type="ECO:0000256" key="7">
    <source>
        <dbReference type="ARBA" id="ARBA00022490"/>
    </source>
</evidence>
<dbReference type="KEGG" id="char:105909298"/>
<dbReference type="GO" id="GO:0000287">
    <property type="term" value="F:magnesium ion binding"/>
    <property type="evidence" value="ECO:0007669"/>
    <property type="project" value="InterPro"/>
</dbReference>
<comment type="catalytic activity">
    <reaction evidence="13">
        <text>apo-[ACP] + CoA = holo-[ACP] + adenosine 3',5'-bisphosphate + H(+)</text>
        <dbReference type="Rhea" id="RHEA:12068"/>
        <dbReference type="Rhea" id="RHEA-COMP:9685"/>
        <dbReference type="Rhea" id="RHEA-COMP:9690"/>
        <dbReference type="ChEBI" id="CHEBI:15378"/>
        <dbReference type="ChEBI" id="CHEBI:29999"/>
        <dbReference type="ChEBI" id="CHEBI:57287"/>
        <dbReference type="ChEBI" id="CHEBI:58343"/>
        <dbReference type="ChEBI" id="CHEBI:64479"/>
        <dbReference type="EC" id="2.7.8.7"/>
    </reaction>
    <physiologicalReaction direction="left-to-right" evidence="13">
        <dbReference type="Rhea" id="RHEA:12069"/>
    </physiologicalReaction>
</comment>
<dbReference type="InterPro" id="IPR008278">
    <property type="entry name" value="4-PPantetheinyl_Trfase_dom"/>
</dbReference>
<evidence type="ECO:0000259" key="15">
    <source>
        <dbReference type="Pfam" id="PF01648"/>
    </source>
</evidence>
<name>A0A6P8FZS7_CLUHA</name>
<sequence>MEGVRWAFRCGSWSPTRAEWLLAARCVQREEKERIGQFVFAKDAKSAMAGRLLIRKLVSEKMGIVWDQIQLERTARGKPIVANPIADAGQPRWSFNVSHQGDYAVLAAEPGLHVGADVMKTTAPGTGSIPEFFRLMTRQFTEHEWKTIRARGAEWEQLHMFYRHWALKESFIKAIGTGLGFDLQRVEFHISPVQILEGQVNTETRMHLDGEEEEDWTFEECPLDQHHHVAVALGGRGPAGEREHRQPRLPASVPLKFTVLSFSELVSGALPLSEEDPAYWESFKKKQEAPKRQRDQP</sequence>
<evidence type="ECO:0000256" key="13">
    <source>
        <dbReference type="ARBA" id="ARBA00048641"/>
    </source>
</evidence>
<evidence type="ECO:0000256" key="1">
    <source>
        <dbReference type="ARBA" id="ARBA00001946"/>
    </source>
</evidence>
<evidence type="ECO:0000256" key="8">
    <source>
        <dbReference type="ARBA" id="ARBA00022679"/>
    </source>
</evidence>
<evidence type="ECO:0000256" key="12">
    <source>
        <dbReference type="ARBA" id="ARBA00033443"/>
    </source>
</evidence>
<dbReference type="PANTHER" id="PTHR12215">
    <property type="entry name" value="PHOSPHOPANTETHEINE TRANSFERASE"/>
    <property type="match status" value="1"/>
</dbReference>
<dbReference type="AlphaFoldDB" id="A0A6P8FZS7"/>
<reference evidence="18" key="1">
    <citation type="submission" date="2025-08" db="UniProtKB">
        <authorList>
            <consortium name="RefSeq"/>
        </authorList>
    </citation>
    <scope>IDENTIFICATION</scope>
</reference>
<evidence type="ECO:0000256" key="3">
    <source>
        <dbReference type="ARBA" id="ARBA00006195"/>
    </source>
</evidence>
<dbReference type="PANTHER" id="PTHR12215:SF10">
    <property type="entry name" value="L-AMINOADIPATE-SEMIALDEHYDE DEHYDROGENASE-PHOSPHOPANTETHEINYL TRANSFERASE"/>
    <property type="match status" value="1"/>
</dbReference>
<keyword evidence="7" id="KW-0963">Cytoplasm</keyword>
<evidence type="ECO:0000256" key="6">
    <source>
        <dbReference type="ARBA" id="ARBA00016301"/>
    </source>
</evidence>
<dbReference type="Pfam" id="PF22624">
    <property type="entry name" value="AASDHPPT_N"/>
    <property type="match status" value="1"/>
</dbReference>
<dbReference type="SUPFAM" id="SSF56214">
    <property type="entry name" value="4'-phosphopantetheinyl transferase"/>
    <property type="match status" value="2"/>
</dbReference>
<comment type="cofactor">
    <cofactor evidence="1">
        <name>Mg(2+)</name>
        <dbReference type="ChEBI" id="CHEBI:18420"/>
    </cofactor>
</comment>
<dbReference type="CTD" id="60496"/>
<keyword evidence="10" id="KW-0460">Magnesium</keyword>
<dbReference type="InterPro" id="IPR055066">
    <property type="entry name" value="AASDHPPT_N"/>
</dbReference>
<dbReference type="FunFam" id="3.90.470.20:FF:000006">
    <property type="entry name" value="L-aminoadipate-semialdehyde dehydrogenase-phosphopantetheinyl transferase"/>
    <property type="match status" value="1"/>
</dbReference>
<evidence type="ECO:0000256" key="11">
    <source>
        <dbReference type="ARBA" id="ARBA00030484"/>
    </source>
</evidence>
<evidence type="ECO:0000256" key="14">
    <source>
        <dbReference type="ARBA" id="ARBA00048794"/>
    </source>
</evidence>
<feature type="domain" description="4'-phosphopantetheinyl transferase N-terminal" evidence="16">
    <location>
        <begin position="12"/>
        <end position="110"/>
    </location>
</feature>
<dbReference type="GO" id="GO:0005829">
    <property type="term" value="C:cytosol"/>
    <property type="evidence" value="ECO:0007669"/>
    <property type="project" value="UniProtKB-SubCell"/>
</dbReference>
<evidence type="ECO:0000256" key="10">
    <source>
        <dbReference type="ARBA" id="ARBA00022842"/>
    </source>
</evidence>
<comment type="subunit">
    <text evidence="4">Monomer.</text>
</comment>
<protein>
    <recommendedName>
        <fullName evidence="6">L-aminoadipate-semialdehyde dehydrogenase-phosphopantetheinyl transferase</fullName>
        <ecNumber evidence="5">2.7.8.7</ecNumber>
    </recommendedName>
    <alternativeName>
        <fullName evidence="11">4'-phosphopantetheinyl transferase</fullName>
    </alternativeName>
    <alternativeName>
        <fullName evidence="12">Alpha-aminoadipic semialdehyde dehydrogenase-phosphopantetheinyl transferase</fullName>
    </alternativeName>
</protein>
<evidence type="ECO:0000313" key="18">
    <source>
        <dbReference type="RefSeq" id="XP_031428961.1"/>
    </source>
</evidence>
<dbReference type="GO" id="GO:0019878">
    <property type="term" value="P:lysine biosynthetic process via aminoadipic acid"/>
    <property type="evidence" value="ECO:0007669"/>
    <property type="project" value="TreeGrafter"/>
</dbReference>
<comment type="subcellular location">
    <subcellularLocation>
        <location evidence="2">Cytoplasm</location>
        <location evidence="2">Cytosol</location>
    </subcellularLocation>
</comment>
<evidence type="ECO:0000256" key="5">
    <source>
        <dbReference type="ARBA" id="ARBA00013172"/>
    </source>
</evidence>
<evidence type="ECO:0000256" key="9">
    <source>
        <dbReference type="ARBA" id="ARBA00022723"/>
    </source>
</evidence>
<evidence type="ECO:0000313" key="17">
    <source>
        <dbReference type="Proteomes" id="UP000515152"/>
    </source>
</evidence>
<dbReference type="EC" id="2.7.8.7" evidence="5"/>
<dbReference type="RefSeq" id="XP_031428961.1">
    <property type="nucleotide sequence ID" value="XM_031573101.1"/>
</dbReference>
<dbReference type="Gene3D" id="3.90.470.20">
    <property type="entry name" value="4'-phosphopantetheinyl transferase domain"/>
    <property type="match status" value="2"/>
</dbReference>
<comment type="similarity">
    <text evidence="3">Belongs to the P-Pant transferase superfamily. AcpS family.</text>
</comment>
<feature type="domain" description="4'-phosphopantetheinyl transferase" evidence="15">
    <location>
        <begin position="114"/>
        <end position="219"/>
    </location>
</feature>
<evidence type="ECO:0000256" key="4">
    <source>
        <dbReference type="ARBA" id="ARBA00011245"/>
    </source>
</evidence>
<comment type="catalytic activity">
    <reaction evidence="14">
        <text>apo-[ACP] + acetyl-CoA = acetyl-[ACP] + adenosine 3',5'-bisphosphate + H(+)</text>
        <dbReference type="Rhea" id="RHEA:46564"/>
        <dbReference type="Rhea" id="RHEA-COMP:9621"/>
        <dbReference type="Rhea" id="RHEA-COMP:9690"/>
        <dbReference type="ChEBI" id="CHEBI:15378"/>
        <dbReference type="ChEBI" id="CHEBI:29999"/>
        <dbReference type="ChEBI" id="CHEBI:57288"/>
        <dbReference type="ChEBI" id="CHEBI:58343"/>
        <dbReference type="ChEBI" id="CHEBI:78446"/>
    </reaction>
    <physiologicalReaction direction="left-to-right" evidence="14">
        <dbReference type="Rhea" id="RHEA:46565"/>
    </physiologicalReaction>
</comment>
<proteinExistence type="inferred from homology"/>
<accession>A0A6P8FZS7</accession>
<dbReference type="OrthoDB" id="26719at2759"/>
<keyword evidence="17" id="KW-1185">Reference proteome</keyword>
<keyword evidence="9" id="KW-0479">Metal-binding</keyword>
<gene>
    <name evidence="18" type="primary">aasdhppt</name>
</gene>